<dbReference type="Proteomes" id="UP000219042">
    <property type="component" value="Unassembled WGS sequence"/>
</dbReference>
<organism evidence="2 3">
    <name type="scientific">Acinetobacter puyangensis</name>
    <dbReference type="NCBI Taxonomy" id="1096779"/>
    <lineage>
        <taxon>Bacteria</taxon>
        <taxon>Pseudomonadati</taxon>
        <taxon>Pseudomonadota</taxon>
        <taxon>Gammaproteobacteria</taxon>
        <taxon>Moraxellales</taxon>
        <taxon>Moraxellaceae</taxon>
        <taxon>Acinetobacter</taxon>
    </lineage>
</organism>
<proteinExistence type="predicted"/>
<keyword evidence="3" id="KW-1185">Reference proteome</keyword>
<dbReference type="EMBL" id="OANT01000002">
    <property type="protein sequence ID" value="SNX44263.1"/>
    <property type="molecule type" value="Genomic_DNA"/>
</dbReference>
<feature type="domain" description="Antitoxin SocA-like Panacea" evidence="1">
    <location>
        <begin position="35"/>
        <end position="147"/>
    </location>
</feature>
<evidence type="ECO:0000259" key="1">
    <source>
        <dbReference type="Pfam" id="PF13274"/>
    </source>
</evidence>
<evidence type="ECO:0000313" key="3">
    <source>
        <dbReference type="Proteomes" id="UP000219042"/>
    </source>
</evidence>
<accession>A0A240E7P1</accession>
<protein>
    <submittedName>
        <fullName evidence="2">Uncharacterized phage-associated protein</fullName>
    </submittedName>
</protein>
<reference evidence="3" key="1">
    <citation type="submission" date="2016-09" db="EMBL/GenBank/DDBJ databases">
        <authorList>
            <person name="Varghese N."/>
            <person name="Submissions S."/>
        </authorList>
    </citation>
    <scope>NUCLEOTIDE SEQUENCE [LARGE SCALE GENOMIC DNA]</scope>
    <source>
        <strain evidence="3">ANC 4466</strain>
    </source>
</reference>
<evidence type="ECO:0000313" key="2">
    <source>
        <dbReference type="EMBL" id="SNX44263.1"/>
    </source>
</evidence>
<sequence>MNNDNVRFSALDIANFIVDYANNEMKYKNLTPIKLQKILYYVYVNCLTKHNYKLFDDSIEKWKFGPVVNRVYHSFKTYGTSHIDATVDNYKFTDRADGGFSFEIIPFNKRIIENSLVADEIKATINQYIDMAPFDLVEKTHKEIPWKKFESDILSGIKGLVYSDEELINYFGNK</sequence>
<dbReference type="Pfam" id="PF13274">
    <property type="entry name" value="SocA_Panacea"/>
    <property type="match status" value="1"/>
</dbReference>
<name>A0A240E7P1_9GAMM</name>
<gene>
    <name evidence="2" type="ORF">SAMN05421731_102424</name>
</gene>
<dbReference type="RefSeq" id="WP_097078504.1">
    <property type="nucleotide sequence ID" value="NZ_BAABHT010000003.1"/>
</dbReference>
<dbReference type="OrthoDB" id="9799173at2"/>
<dbReference type="InterPro" id="IPR025272">
    <property type="entry name" value="SocA_Panacea"/>
</dbReference>
<dbReference type="AlphaFoldDB" id="A0A240E7P1"/>